<dbReference type="InterPro" id="IPR007214">
    <property type="entry name" value="YbaK/aa-tRNA-synth-assoc-dom"/>
</dbReference>
<dbReference type="InterPro" id="IPR036754">
    <property type="entry name" value="YbaK/aa-tRNA-synt-asso_dom_sf"/>
</dbReference>
<evidence type="ECO:0000259" key="5">
    <source>
        <dbReference type="Pfam" id="PF04073"/>
    </source>
</evidence>
<dbReference type="PANTHER" id="PTHR30411">
    <property type="entry name" value="CYTOPLASMIC PROTEIN"/>
    <property type="match status" value="1"/>
</dbReference>
<dbReference type="Pfam" id="PF04073">
    <property type="entry name" value="tRNA_edit"/>
    <property type="match status" value="1"/>
</dbReference>
<comment type="caution">
    <text evidence="6">The sequence shown here is derived from an EMBL/GenBank/DDBJ whole genome shotgun (WGS) entry which is preliminary data.</text>
</comment>
<accession>A0ABP2UN39</accession>
<keyword evidence="2 4" id="KW-0648">Protein biosynthesis</keyword>
<dbReference type="PANTHER" id="PTHR30411:SF0">
    <property type="entry name" value="CYS-TRNA(PRO)_CYS-TRNA(CYS) DEACYLASE YBAK"/>
    <property type="match status" value="1"/>
</dbReference>
<dbReference type="Proteomes" id="UP000013866">
    <property type="component" value="Unassembled WGS sequence"/>
</dbReference>
<dbReference type="Gene3D" id="3.90.960.10">
    <property type="entry name" value="YbaK/aminoacyl-tRNA synthetase-associated domain"/>
    <property type="match status" value="1"/>
</dbReference>
<evidence type="ECO:0000313" key="6">
    <source>
        <dbReference type="EMBL" id="EOH86422.1"/>
    </source>
</evidence>
<name>A0ABP2UN39_9ENTE</name>
<dbReference type="CDD" id="cd00002">
    <property type="entry name" value="YbaK_deacylase"/>
    <property type="match status" value="1"/>
</dbReference>
<protein>
    <recommendedName>
        <fullName evidence="4">Cys-tRNA(Pro)/Cys-tRNA(Cys) deacylase</fullName>
        <ecNumber evidence="4">4.2.-.-</ecNumber>
    </recommendedName>
</protein>
<evidence type="ECO:0000313" key="7">
    <source>
        <dbReference type="Proteomes" id="UP000013866"/>
    </source>
</evidence>
<dbReference type="EMBL" id="AJAN01000033">
    <property type="protein sequence ID" value="EOH86422.1"/>
    <property type="molecule type" value="Genomic_DNA"/>
</dbReference>
<dbReference type="EC" id="4.2.-.-" evidence="4"/>
<gene>
    <name evidence="6" type="ORF">UAO_02419</name>
</gene>
<keyword evidence="7" id="KW-1185">Reference proteome</keyword>
<sequence>METIRFEGENVAKKKQVKTNAIRLVEQKKIAYKEYEYTWDEDHLSASSVAEQLSENEHRIYKTLVAVGNKTGTIVAVIPGNRELDLKKLAKVSGNKKVEMLHLKDLEATTGYIRGGCSPVGMKKLFPTYLEQTAKLQETIIVSAGKRGLQMELAPQALCDLTKGTFADLML</sequence>
<dbReference type="InterPro" id="IPR004369">
    <property type="entry name" value="Prolyl-tRNA_editing_YbaK/EbsC"/>
</dbReference>
<evidence type="ECO:0000256" key="1">
    <source>
        <dbReference type="ARBA" id="ARBA00009798"/>
    </source>
</evidence>
<evidence type="ECO:0000256" key="2">
    <source>
        <dbReference type="ARBA" id="ARBA00022917"/>
    </source>
</evidence>
<evidence type="ECO:0000256" key="3">
    <source>
        <dbReference type="ARBA" id="ARBA00023239"/>
    </source>
</evidence>
<proteinExistence type="inferred from homology"/>
<organism evidence="6 7">
    <name type="scientific">Enterococcus villorum ATCC 700913</name>
    <dbReference type="NCBI Taxonomy" id="1158604"/>
    <lineage>
        <taxon>Bacteria</taxon>
        <taxon>Bacillati</taxon>
        <taxon>Bacillota</taxon>
        <taxon>Bacilli</taxon>
        <taxon>Lactobacillales</taxon>
        <taxon>Enterococcaceae</taxon>
        <taxon>Enterococcus</taxon>
    </lineage>
</organism>
<evidence type="ECO:0000256" key="4">
    <source>
        <dbReference type="PIRNR" id="PIRNR006181"/>
    </source>
</evidence>
<feature type="domain" description="YbaK/aminoacyl-tRNA synthetase-associated" evidence="5">
    <location>
        <begin position="45"/>
        <end position="160"/>
    </location>
</feature>
<reference evidence="6 7" key="1">
    <citation type="submission" date="2013-02" db="EMBL/GenBank/DDBJ databases">
        <title>The Genome Sequence of Enterococcus villorum ATCC_700913.</title>
        <authorList>
            <consortium name="The Broad Institute Genome Sequencing Platform"/>
            <consortium name="The Broad Institute Genome Sequencing Center for Infectious Disease"/>
            <person name="Earl A.M."/>
            <person name="Gilmore M.S."/>
            <person name="Lebreton F."/>
            <person name="Walker B."/>
            <person name="Young S.K."/>
            <person name="Zeng Q."/>
            <person name="Gargeya S."/>
            <person name="Fitzgerald M."/>
            <person name="Haas B."/>
            <person name="Abouelleil A."/>
            <person name="Alvarado L."/>
            <person name="Arachchi H.M."/>
            <person name="Berlin A.M."/>
            <person name="Chapman S.B."/>
            <person name="Dewar J."/>
            <person name="Goldberg J."/>
            <person name="Griggs A."/>
            <person name="Gujja S."/>
            <person name="Hansen M."/>
            <person name="Howarth C."/>
            <person name="Imamovic A."/>
            <person name="Larimer J."/>
            <person name="McCowan C."/>
            <person name="Murphy C."/>
            <person name="Neiman D."/>
            <person name="Pearson M."/>
            <person name="Priest M."/>
            <person name="Roberts A."/>
            <person name="Saif S."/>
            <person name="Shea T."/>
            <person name="Sisk P."/>
            <person name="Sykes S."/>
            <person name="Wortman J."/>
            <person name="Nusbaum C."/>
            <person name="Birren B."/>
        </authorList>
    </citation>
    <scope>NUCLEOTIDE SEQUENCE [LARGE SCALE GENOMIC DNA]</scope>
    <source>
        <strain evidence="6 7">ATCC 700913</strain>
    </source>
</reference>
<comment type="similarity">
    <text evidence="1 4">Belongs to the prolyl-tRNA editing family. YbaK/EbsC subfamily.</text>
</comment>
<keyword evidence="3 4" id="KW-0456">Lyase</keyword>
<dbReference type="SUPFAM" id="SSF55826">
    <property type="entry name" value="YbaK/ProRS associated domain"/>
    <property type="match status" value="1"/>
</dbReference>
<dbReference type="NCBIfam" id="TIGR00011">
    <property type="entry name" value="YbaK_EbsC"/>
    <property type="match status" value="1"/>
</dbReference>
<dbReference type="PIRSF" id="PIRSF006181">
    <property type="entry name" value="EbsC_YbaK"/>
    <property type="match status" value="1"/>
</dbReference>